<accession>A0A2T4D1U4</accession>
<keyword evidence="1" id="KW-0812">Transmembrane</keyword>
<evidence type="ECO:0000256" key="1">
    <source>
        <dbReference type="SAM" id="Phobius"/>
    </source>
</evidence>
<keyword evidence="1" id="KW-1133">Transmembrane helix</keyword>
<evidence type="ECO:0000313" key="3">
    <source>
        <dbReference type="Proteomes" id="UP000242087"/>
    </source>
</evidence>
<keyword evidence="1" id="KW-0472">Membrane</keyword>
<sequence>MLLTGWLWCLAGGVLAGTLAGILGIGGGLIIVPLLIYLLP</sequence>
<dbReference type="AlphaFoldDB" id="A0A2T4D1U4"/>
<name>A0A2T4D1U4_9GAMM</name>
<proteinExistence type="predicted"/>
<feature type="transmembrane region" description="Helical" evidence="1">
    <location>
        <begin position="6"/>
        <end position="39"/>
    </location>
</feature>
<reference evidence="2 3" key="1">
    <citation type="submission" date="2018-03" db="EMBL/GenBank/DDBJ databases">
        <title>Cross-interface Injection: A General Nanoliter Liquid Handling Method Applied to Single Cells Genome Amplification Automated Nanoliter Liquid Handling Applied to Single Cell Multiple Displacement Amplification.</title>
        <authorList>
            <person name="Yun J."/>
            <person name="Xu P."/>
            <person name="Xu J."/>
            <person name="Dai X."/>
            <person name="Wang Y."/>
            <person name="Zheng X."/>
            <person name="Cao C."/>
            <person name="Yi Q."/>
            <person name="Zhu Y."/>
            <person name="Wang L."/>
            <person name="Dong Z."/>
            <person name="Huang Y."/>
            <person name="Huang L."/>
            <person name="Du W."/>
        </authorList>
    </citation>
    <scope>NUCLEOTIDE SEQUENCE [LARGE SCALE GENOMIC DNA]</scope>
    <source>
        <strain evidence="2 3">A12-4</strain>
    </source>
</reference>
<dbReference type="Proteomes" id="UP000242087">
    <property type="component" value="Unassembled WGS sequence"/>
</dbReference>
<dbReference type="EMBL" id="PYVF01000164">
    <property type="protein sequence ID" value="PTB87787.1"/>
    <property type="molecule type" value="Genomic_DNA"/>
</dbReference>
<comment type="caution">
    <text evidence="2">The sequence shown here is derived from an EMBL/GenBank/DDBJ whole genome shotgun (WGS) entry which is preliminary data.</text>
</comment>
<organism evidence="2 3">
    <name type="scientific">Pseudidiomarina aestuarii</name>
    <dbReference type="NCBI Taxonomy" id="624146"/>
    <lineage>
        <taxon>Bacteria</taxon>
        <taxon>Pseudomonadati</taxon>
        <taxon>Pseudomonadota</taxon>
        <taxon>Gammaproteobacteria</taxon>
        <taxon>Alteromonadales</taxon>
        <taxon>Idiomarinaceae</taxon>
        <taxon>Pseudidiomarina</taxon>
    </lineage>
</organism>
<gene>
    <name evidence="2" type="ORF">C9927_05030</name>
</gene>
<feature type="non-terminal residue" evidence="2">
    <location>
        <position position="40"/>
    </location>
</feature>
<protein>
    <submittedName>
        <fullName evidence="2">Sulfite exporter TauE/SafE family protein</fullName>
    </submittedName>
</protein>
<evidence type="ECO:0000313" key="2">
    <source>
        <dbReference type="EMBL" id="PTB87787.1"/>
    </source>
</evidence>